<dbReference type="GO" id="GO:0016787">
    <property type="term" value="F:hydrolase activity"/>
    <property type="evidence" value="ECO:0007669"/>
    <property type="project" value="InterPro"/>
</dbReference>
<dbReference type="GO" id="GO:0019748">
    <property type="term" value="P:secondary metabolic process"/>
    <property type="evidence" value="ECO:0007669"/>
    <property type="project" value="TreeGrafter"/>
</dbReference>
<name>A0AAF0KH09_9HYPH</name>
<organism evidence="3 4">
    <name type="scientific">Agrobacterium larrymoorei</name>
    <dbReference type="NCBI Taxonomy" id="160699"/>
    <lineage>
        <taxon>Bacteria</taxon>
        <taxon>Pseudomonadati</taxon>
        <taxon>Pseudomonadota</taxon>
        <taxon>Alphaproteobacteria</taxon>
        <taxon>Hyphomicrobiales</taxon>
        <taxon>Rhizobiaceae</taxon>
        <taxon>Rhizobium/Agrobacterium group</taxon>
        <taxon>Agrobacterium</taxon>
    </lineage>
</organism>
<keyword evidence="3" id="KW-0614">Plasmid</keyword>
<dbReference type="RefSeq" id="WP_137395995.1">
    <property type="nucleotide sequence ID" value="NZ_CP124735.1"/>
</dbReference>
<dbReference type="SUPFAM" id="SSF51556">
    <property type="entry name" value="Metallo-dependent hydrolases"/>
    <property type="match status" value="1"/>
</dbReference>
<evidence type="ECO:0000259" key="2">
    <source>
        <dbReference type="Pfam" id="PF04909"/>
    </source>
</evidence>
<sequence length="353" mass="39135">MTSKIDVHHHLVPPAFSATLQRKGIKKIAGGPIAEWSVERSLRVMEDNDIGSAVLSLSAPGVYFGDIGEARDLARACNEFAAEVRQREPQKFGQFAVLPMPFTEHAAKEAIYALDTLKADGIVLLGSSEGVFLGDPSLDELMHELDQRSAIVLVHPNMHQTSEALPLKSPGFLLEFLCDTTRAATNLIMTGTMEKYPRITWILAHAGGFLPYVAWRLSLGNMMAELSDNLPQGVLTYIRRLYFDTALSPSPYAMAALQQLVDPTHILFGSDFPFAPAPMTSNQIGQLEKLDIWSAQQRSAVYRSNALSLFPRFKTDNESAGQREVAKSASFSVKMRRILQKPVLAYAERMRQR</sequence>
<reference evidence="3" key="1">
    <citation type="submission" date="2023-05" db="EMBL/GenBank/DDBJ databases">
        <title>Complete genome sequence of Agrobacterium larrymoorei CFBP5477.</title>
        <authorList>
            <person name="Yen H.-C."/>
            <person name="Chou L."/>
            <person name="Lin Y.-C."/>
            <person name="Lai E.-M."/>
            <person name="Kuo C.-H."/>
        </authorList>
    </citation>
    <scope>NUCLEOTIDE SEQUENCE</scope>
    <source>
        <strain evidence="3">CFBP5477</strain>
        <plasmid evidence="3">pAlCFBP5477</plasmid>
    </source>
</reference>
<dbReference type="EMBL" id="CP124735">
    <property type="protein sequence ID" value="WHA43932.1"/>
    <property type="molecule type" value="Genomic_DNA"/>
</dbReference>
<evidence type="ECO:0000256" key="1">
    <source>
        <dbReference type="ARBA" id="ARBA00023239"/>
    </source>
</evidence>
<gene>
    <name evidence="3" type="ORF">CFBP5477_022705</name>
</gene>
<dbReference type="Pfam" id="PF04909">
    <property type="entry name" value="Amidohydro_2"/>
    <property type="match status" value="1"/>
</dbReference>
<feature type="domain" description="Amidohydrolase-related" evidence="2">
    <location>
        <begin position="5"/>
        <end position="311"/>
    </location>
</feature>
<protein>
    <submittedName>
        <fullName evidence="3">Amidohydrolase family protein</fullName>
    </submittedName>
</protein>
<dbReference type="InterPro" id="IPR032466">
    <property type="entry name" value="Metal_Hydrolase"/>
</dbReference>
<dbReference type="GO" id="GO:0016831">
    <property type="term" value="F:carboxy-lyase activity"/>
    <property type="evidence" value="ECO:0007669"/>
    <property type="project" value="InterPro"/>
</dbReference>
<proteinExistence type="predicted"/>
<dbReference type="Proteomes" id="UP000298664">
    <property type="component" value="Plasmid pAlCFBP5477"/>
</dbReference>
<dbReference type="AlphaFoldDB" id="A0AAF0KH09"/>
<accession>A0AAF0KH09</accession>
<dbReference type="PANTHER" id="PTHR21240:SF28">
    <property type="entry name" value="ISO-OROTATE DECARBOXYLASE (EUROFUNG)"/>
    <property type="match status" value="1"/>
</dbReference>
<geneLocation type="plasmid" evidence="3 4">
    <name>pAlCFBP5477</name>
</geneLocation>
<dbReference type="PANTHER" id="PTHR21240">
    <property type="entry name" value="2-AMINO-3-CARBOXYLMUCONATE-6-SEMIALDEHYDE DECARBOXYLASE"/>
    <property type="match status" value="1"/>
</dbReference>
<evidence type="ECO:0000313" key="3">
    <source>
        <dbReference type="EMBL" id="WHA43932.1"/>
    </source>
</evidence>
<dbReference type="InterPro" id="IPR032465">
    <property type="entry name" value="ACMSD"/>
</dbReference>
<keyword evidence="1" id="KW-0456">Lyase</keyword>
<dbReference type="GO" id="GO:0005737">
    <property type="term" value="C:cytoplasm"/>
    <property type="evidence" value="ECO:0007669"/>
    <property type="project" value="TreeGrafter"/>
</dbReference>
<evidence type="ECO:0000313" key="4">
    <source>
        <dbReference type="Proteomes" id="UP000298664"/>
    </source>
</evidence>
<dbReference type="InterPro" id="IPR006680">
    <property type="entry name" value="Amidohydro-rel"/>
</dbReference>
<dbReference type="Gene3D" id="3.20.20.140">
    <property type="entry name" value="Metal-dependent hydrolases"/>
    <property type="match status" value="1"/>
</dbReference>